<dbReference type="GO" id="GO:0046872">
    <property type="term" value="F:metal ion binding"/>
    <property type="evidence" value="ECO:0007669"/>
    <property type="project" value="UniProtKB-KW"/>
</dbReference>
<evidence type="ECO:0000259" key="6">
    <source>
        <dbReference type="PROSITE" id="PS50846"/>
    </source>
</evidence>
<dbReference type="InterPro" id="IPR036163">
    <property type="entry name" value="HMA_dom_sf"/>
</dbReference>
<dbReference type="EMBL" id="JAXQNO010000012">
    <property type="protein sequence ID" value="KAK4787163.1"/>
    <property type="molecule type" value="Genomic_DNA"/>
</dbReference>
<protein>
    <recommendedName>
        <fullName evidence="6">HMA domain-containing protein</fullName>
    </recommendedName>
</protein>
<evidence type="ECO:0000256" key="5">
    <source>
        <dbReference type="ARBA" id="ARBA00024045"/>
    </source>
</evidence>
<dbReference type="AlphaFoldDB" id="A0AAN7LV52"/>
<dbReference type="PROSITE" id="PS50846">
    <property type="entry name" value="HMA_2"/>
    <property type="match status" value="1"/>
</dbReference>
<dbReference type="Gene3D" id="3.30.70.100">
    <property type="match status" value="1"/>
</dbReference>
<sequence length="115" mass="12832">MPKKTIVSVELLCSKCRRKVMKQVAAIEGITSIVLDPPKNTVTVVGEADPVDIIKKVRKFRRSASIISIGPPKDDTRRDISYCSSTTFPQVPSACQRCDKWYVVSEDSYGYCSIM</sequence>
<organism evidence="7 8">
    <name type="scientific">Trapa natans</name>
    <name type="common">Water chestnut</name>
    <dbReference type="NCBI Taxonomy" id="22666"/>
    <lineage>
        <taxon>Eukaryota</taxon>
        <taxon>Viridiplantae</taxon>
        <taxon>Streptophyta</taxon>
        <taxon>Embryophyta</taxon>
        <taxon>Tracheophyta</taxon>
        <taxon>Spermatophyta</taxon>
        <taxon>Magnoliopsida</taxon>
        <taxon>eudicotyledons</taxon>
        <taxon>Gunneridae</taxon>
        <taxon>Pentapetalae</taxon>
        <taxon>rosids</taxon>
        <taxon>malvids</taxon>
        <taxon>Myrtales</taxon>
        <taxon>Lythraceae</taxon>
        <taxon>Trapa</taxon>
    </lineage>
</organism>
<dbReference type="PANTHER" id="PTHR45811:SF27">
    <property type="entry name" value="HEAVY METAL-ASSOCIATED ISOPRENYLATED PLANT PROTEIN 3-LIKE"/>
    <property type="match status" value="1"/>
</dbReference>
<dbReference type="SUPFAM" id="SSF55008">
    <property type="entry name" value="HMA, heavy metal-associated domain"/>
    <property type="match status" value="1"/>
</dbReference>
<keyword evidence="1" id="KW-0488">Methylation</keyword>
<feature type="domain" description="HMA" evidence="6">
    <location>
        <begin position="2"/>
        <end position="65"/>
    </location>
</feature>
<dbReference type="PANTHER" id="PTHR45811">
    <property type="entry name" value="COPPER TRANSPORT PROTEIN FAMILY-RELATED"/>
    <property type="match status" value="1"/>
</dbReference>
<dbReference type="Pfam" id="PF00403">
    <property type="entry name" value="HMA"/>
    <property type="match status" value="1"/>
</dbReference>
<dbReference type="InterPro" id="IPR051863">
    <property type="entry name" value="HIPP"/>
</dbReference>
<name>A0AAN7LV52_TRANT</name>
<keyword evidence="2" id="KW-0479">Metal-binding</keyword>
<gene>
    <name evidence="7" type="ORF">SAY86_010996</name>
</gene>
<keyword evidence="4" id="KW-0636">Prenylation</keyword>
<dbReference type="Proteomes" id="UP001346149">
    <property type="component" value="Unassembled WGS sequence"/>
</dbReference>
<dbReference type="CDD" id="cd00371">
    <property type="entry name" value="HMA"/>
    <property type="match status" value="1"/>
</dbReference>
<keyword evidence="8" id="KW-1185">Reference proteome</keyword>
<evidence type="ECO:0000256" key="2">
    <source>
        <dbReference type="ARBA" id="ARBA00022723"/>
    </source>
</evidence>
<dbReference type="InterPro" id="IPR006121">
    <property type="entry name" value="HMA_dom"/>
</dbReference>
<evidence type="ECO:0000256" key="1">
    <source>
        <dbReference type="ARBA" id="ARBA00022481"/>
    </source>
</evidence>
<evidence type="ECO:0000313" key="8">
    <source>
        <dbReference type="Proteomes" id="UP001346149"/>
    </source>
</evidence>
<accession>A0AAN7LV52</accession>
<reference evidence="7 8" key="1">
    <citation type="journal article" date="2023" name="Hortic Res">
        <title>Pangenome of water caltrop reveals structural variations and asymmetric subgenome divergence after allopolyploidization.</title>
        <authorList>
            <person name="Zhang X."/>
            <person name="Chen Y."/>
            <person name="Wang L."/>
            <person name="Yuan Y."/>
            <person name="Fang M."/>
            <person name="Shi L."/>
            <person name="Lu R."/>
            <person name="Comes H.P."/>
            <person name="Ma Y."/>
            <person name="Chen Y."/>
            <person name="Huang G."/>
            <person name="Zhou Y."/>
            <person name="Zheng Z."/>
            <person name="Qiu Y."/>
        </authorList>
    </citation>
    <scope>NUCLEOTIDE SEQUENCE [LARGE SCALE GENOMIC DNA]</scope>
    <source>
        <strain evidence="7">F231</strain>
    </source>
</reference>
<comment type="caution">
    <text evidence="7">The sequence shown here is derived from an EMBL/GenBank/DDBJ whole genome shotgun (WGS) entry which is preliminary data.</text>
</comment>
<proteinExistence type="inferred from homology"/>
<evidence type="ECO:0000256" key="4">
    <source>
        <dbReference type="ARBA" id="ARBA00023289"/>
    </source>
</evidence>
<evidence type="ECO:0000256" key="3">
    <source>
        <dbReference type="ARBA" id="ARBA00023288"/>
    </source>
</evidence>
<keyword evidence="3" id="KW-0449">Lipoprotein</keyword>
<comment type="similarity">
    <text evidence="5">Belongs to the HIPP family.</text>
</comment>
<evidence type="ECO:0000313" key="7">
    <source>
        <dbReference type="EMBL" id="KAK4787163.1"/>
    </source>
</evidence>